<evidence type="ECO:0000313" key="4">
    <source>
        <dbReference type="Proteomes" id="UP000034228"/>
    </source>
</evidence>
<dbReference type="PANTHER" id="PTHR38834">
    <property type="entry name" value="PERIPLASMIC SUBSTRATE BINDING PROTEIN FAMILY 3"/>
    <property type="match status" value="1"/>
</dbReference>
<reference evidence="3 4" key="1">
    <citation type="submission" date="2015-03" db="EMBL/GenBank/DDBJ databases">
        <title>Draft genome sequences of two protease-producing strains of Arsukibacterium isolated from two cold and alkaline environments.</title>
        <authorList>
            <person name="Lylloff J.E."/>
            <person name="Skov L.B."/>
            <person name="Jepsen M."/>
            <person name="Hallin P.F."/>
            <person name="Sorensen S.J."/>
            <person name="Stougaard P."/>
            <person name="Glaring M.A."/>
        </authorList>
    </citation>
    <scope>NUCLEOTIDE SEQUENCE [LARGE SCALE GENOMIC DNA]</scope>
    <source>
        <strain evidence="3 4">GCM72</strain>
    </source>
</reference>
<dbReference type="PATRIC" id="fig|336831.14.peg.391"/>
<dbReference type="STRING" id="336831.WG68_10930"/>
<dbReference type="EMBL" id="LAHO01000010">
    <property type="protein sequence ID" value="KKO45238.1"/>
    <property type="molecule type" value="Genomic_DNA"/>
</dbReference>
<dbReference type="Proteomes" id="UP000034228">
    <property type="component" value="Unassembled WGS sequence"/>
</dbReference>
<dbReference type="Pfam" id="PF00497">
    <property type="entry name" value="SBP_bac_3"/>
    <property type="match status" value="1"/>
</dbReference>
<evidence type="ECO:0000256" key="1">
    <source>
        <dbReference type="SAM" id="SignalP"/>
    </source>
</evidence>
<accession>A0A0M2V7V5</accession>
<sequence length="273" mass="30846">MRQFLLRKLWIILSLLLSCATVSAAEPETQLLRLYTEHSPPGEYLDARGEVAGATVELIRLLLQRLDQPATIELLPWARAFELAQSQQNTALFETVRNKEREARFKWVGPLKVYTIGLYGRSDVFQGNQINPGASSRYLACEYRDSVHVNALKRLGFTEGRNLILTVNHGDCLNLLRHGRVHLTAMNDTSAAGYALQMQQSGHELVMVQALTEARLYLAFSRDIDDSTIARWQQVLEHSYLDGSMRGLYQGIYTEQMISRLEAFAKTSAASQQ</sequence>
<keyword evidence="1" id="KW-0732">Signal</keyword>
<gene>
    <name evidence="3" type="ORF">WG68_10930</name>
</gene>
<dbReference type="Gene3D" id="3.40.190.10">
    <property type="entry name" value="Periplasmic binding protein-like II"/>
    <property type="match status" value="2"/>
</dbReference>
<proteinExistence type="predicted"/>
<dbReference type="OrthoDB" id="8587856at2"/>
<name>A0A0M2V7V5_9GAMM</name>
<dbReference type="RefSeq" id="WP_046557733.1">
    <property type="nucleotide sequence ID" value="NZ_LAHO01000010.1"/>
</dbReference>
<evidence type="ECO:0000259" key="2">
    <source>
        <dbReference type="Pfam" id="PF00497"/>
    </source>
</evidence>
<protein>
    <recommendedName>
        <fullName evidence="2">Solute-binding protein family 3/N-terminal domain-containing protein</fullName>
    </recommendedName>
</protein>
<dbReference type="PANTHER" id="PTHR38834:SF3">
    <property type="entry name" value="SOLUTE-BINDING PROTEIN FAMILY 3_N-TERMINAL DOMAIN-CONTAINING PROTEIN"/>
    <property type="match status" value="1"/>
</dbReference>
<feature type="chain" id="PRO_5005644428" description="Solute-binding protein family 3/N-terminal domain-containing protein" evidence="1">
    <location>
        <begin position="25"/>
        <end position="273"/>
    </location>
</feature>
<dbReference type="InterPro" id="IPR001638">
    <property type="entry name" value="Solute-binding_3/MltF_N"/>
</dbReference>
<keyword evidence="4" id="KW-1185">Reference proteome</keyword>
<feature type="domain" description="Solute-binding protein family 3/N-terminal" evidence="2">
    <location>
        <begin position="37"/>
        <end position="249"/>
    </location>
</feature>
<evidence type="ECO:0000313" key="3">
    <source>
        <dbReference type="EMBL" id="KKO45238.1"/>
    </source>
</evidence>
<comment type="caution">
    <text evidence="3">The sequence shown here is derived from an EMBL/GenBank/DDBJ whole genome shotgun (WGS) entry which is preliminary data.</text>
</comment>
<dbReference type="SUPFAM" id="SSF53850">
    <property type="entry name" value="Periplasmic binding protein-like II"/>
    <property type="match status" value="1"/>
</dbReference>
<feature type="signal peptide" evidence="1">
    <location>
        <begin position="1"/>
        <end position="24"/>
    </location>
</feature>
<dbReference type="PROSITE" id="PS51257">
    <property type="entry name" value="PROKAR_LIPOPROTEIN"/>
    <property type="match status" value="1"/>
</dbReference>
<dbReference type="AlphaFoldDB" id="A0A0M2V7V5"/>
<organism evidence="3 4">
    <name type="scientific">Arsukibacterium ikkense</name>
    <dbReference type="NCBI Taxonomy" id="336831"/>
    <lineage>
        <taxon>Bacteria</taxon>
        <taxon>Pseudomonadati</taxon>
        <taxon>Pseudomonadota</taxon>
        <taxon>Gammaproteobacteria</taxon>
        <taxon>Chromatiales</taxon>
        <taxon>Chromatiaceae</taxon>
        <taxon>Arsukibacterium</taxon>
    </lineage>
</organism>